<evidence type="ECO:0000259" key="2">
    <source>
        <dbReference type="Pfam" id="PF13568"/>
    </source>
</evidence>
<dbReference type="OrthoDB" id="947434at2"/>
<keyword evidence="1" id="KW-0732">Signal</keyword>
<reference evidence="4" key="1">
    <citation type="submission" date="2016-11" db="EMBL/GenBank/DDBJ databases">
        <authorList>
            <person name="Varghese N."/>
            <person name="Submissions S."/>
        </authorList>
    </citation>
    <scope>NUCLEOTIDE SEQUENCE [LARGE SCALE GENOMIC DNA]</scope>
    <source>
        <strain evidence="4">DSM 26899</strain>
    </source>
</reference>
<organism evidence="3 4">
    <name type="scientific">Chryseobacterium polytrichastri</name>
    <dbReference type="NCBI Taxonomy" id="1302687"/>
    <lineage>
        <taxon>Bacteria</taxon>
        <taxon>Pseudomonadati</taxon>
        <taxon>Bacteroidota</taxon>
        <taxon>Flavobacteriia</taxon>
        <taxon>Flavobacteriales</taxon>
        <taxon>Weeksellaceae</taxon>
        <taxon>Chryseobacterium group</taxon>
        <taxon>Chryseobacterium</taxon>
    </lineage>
</organism>
<keyword evidence="4" id="KW-1185">Reference proteome</keyword>
<evidence type="ECO:0000313" key="4">
    <source>
        <dbReference type="Proteomes" id="UP000184364"/>
    </source>
</evidence>
<evidence type="ECO:0000256" key="1">
    <source>
        <dbReference type="SAM" id="SignalP"/>
    </source>
</evidence>
<accession>A0A1M7GQ80</accession>
<feature type="signal peptide" evidence="1">
    <location>
        <begin position="1"/>
        <end position="19"/>
    </location>
</feature>
<dbReference type="Pfam" id="PF13568">
    <property type="entry name" value="OMP_b-brl_2"/>
    <property type="match status" value="1"/>
</dbReference>
<feature type="domain" description="Outer membrane protein beta-barrel" evidence="2">
    <location>
        <begin position="22"/>
        <end position="191"/>
    </location>
</feature>
<proteinExistence type="predicted"/>
<dbReference type="Proteomes" id="UP000184364">
    <property type="component" value="Unassembled WGS sequence"/>
</dbReference>
<dbReference type="AlphaFoldDB" id="A0A1M7GQ80"/>
<dbReference type="SUPFAM" id="SSF56925">
    <property type="entry name" value="OMPA-like"/>
    <property type="match status" value="1"/>
</dbReference>
<name>A0A1M7GQ80_9FLAO</name>
<dbReference type="InterPro" id="IPR011250">
    <property type="entry name" value="OMP/PagP_B-barrel"/>
</dbReference>
<sequence length="213" mass="23828">MKKNFLFVLLLSISTIVSAQEAQQKSNLDSKLTFGVKGGYNLSSMTFVNEKLDSKSYFYLGGLVEYSLSSKVSLQGEVLYTQLGGKMSMPLFQLVGNEVSEMGTTHYDYQLSQIQVPISVKYNLIPNLSASVGMNLGWNISSKVKTEFLNDEKHDFEGLNTINLYPFLGAEYKIHNGLFVDARYNFNFIKMNEGKGANVKVGFLQAGIGYRFK</sequence>
<dbReference type="STRING" id="1302687.SAMN05444267_103731"/>
<gene>
    <name evidence="3" type="ORF">SAMN05444267_103731</name>
</gene>
<feature type="chain" id="PRO_5013020216" evidence="1">
    <location>
        <begin position="20"/>
        <end position="213"/>
    </location>
</feature>
<evidence type="ECO:0000313" key="3">
    <source>
        <dbReference type="EMBL" id="SHM18390.1"/>
    </source>
</evidence>
<dbReference type="InterPro" id="IPR025665">
    <property type="entry name" value="Beta-barrel_OMP_2"/>
</dbReference>
<dbReference type="EMBL" id="FRAV01000037">
    <property type="protein sequence ID" value="SHM18390.1"/>
    <property type="molecule type" value="Genomic_DNA"/>
</dbReference>
<dbReference type="RefSeq" id="WP_073296198.1">
    <property type="nucleotide sequence ID" value="NZ_FRAV01000037.1"/>
</dbReference>
<protein>
    <submittedName>
        <fullName evidence="3">Opacity protein</fullName>
    </submittedName>
</protein>